<organism evidence="1 2">
    <name type="scientific">Streptomyces qaidamensis</name>
    <dbReference type="NCBI Taxonomy" id="1783515"/>
    <lineage>
        <taxon>Bacteria</taxon>
        <taxon>Bacillati</taxon>
        <taxon>Actinomycetota</taxon>
        <taxon>Actinomycetes</taxon>
        <taxon>Kitasatosporales</taxon>
        <taxon>Streptomycetaceae</taxon>
        <taxon>Streptomyces</taxon>
        <taxon>Streptomyces aurantiacus group</taxon>
    </lineage>
</organism>
<dbReference type="STRING" id="1783515.A4E84_20220"/>
<dbReference type="KEGG" id="stsi:A4E84_20220"/>
<name>A0A143C2H5_9ACTN</name>
<dbReference type="AlphaFoldDB" id="A0A143C2H5"/>
<protein>
    <submittedName>
        <fullName evidence="1">Uncharacterized protein</fullName>
    </submittedName>
</protein>
<dbReference type="RefSeq" id="WP_062927929.1">
    <property type="nucleotide sequence ID" value="NZ_CP015098.1"/>
</dbReference>
<sequence>MADVVANIAKGRILHYAGLPAASDGLVAIPLEAAGLPTDDVLQDYDTVAELLAGPANEQTSMGRVALTGVVVSVNDTANTASFDANDLSWSLATGTPTGKLVIAYDPDTTAGTDAALIPLTYHDFAVTPDGTDIVARVHTDGISVDSNA</sequence>
<accession>A0A143C2H5</accession>
<keyword evidence="2" id="KW-1185">Reference proteome</keyword>
<evidence type="ECO:0000313" key="1">
    <source>
        <dbReference type="EMBL" id="AMW11614.1"/>
    </source>
</evidence>
<dbReference type="EMBL" id="CP015098">
    <property type="protein sequence ID" value="AMW11614.1"/>
    <property type="molecule type" value="Genomic_DNA"/>
</dbReference>
<evidence type="ECO:0000313" key="2">
    <source>
        <dbReference type="Proteomes" id="UP000076096"/>
    </source>
</evidence>
<proteinExistence type="predicted"/>
<dbReference type="Proteomes" id="UP000076096">
    <property type="component" value="Chromosome"/>
</dbReference>
<gene>
    <name evidence="1" type="ORF">A4E84_20220</name>
</gene>
<reference evidence="2" key="1">
    <citation type="submission" date="2016-04" db="EMBL/GenBank/DDBJ databases">
        <authorList>
            <person name="Zhang B."/>
        </authorList>
    </citation>
    <scope>NUCLEOTIDE SEQUENCE [LARGE SCALE GENOMIC DNA]</scope>
    <source>
        <strain evidence="2">S10</strain>
    </source>
</reference>